<evidence type="ECO:0000256" key="1">
    <source>
        <dbReference type="SAM" id="SignalP"/>
    </source>
</evidence>
<protein>
    <submittedName>
        <fullName evidence="2">Uncharacterized protein</fullName>
    </submittedName>
</protein>
<gene>
    <name evidence="2" type="ORF">LLUT_LOCUS15023</name>
</gene>
<name>A0AAV1WX96_LUPLU</name>
<accession>A0AAV1WX96</accession>
<dbReference type="Proteomes" id="UP001497480">
    <property type="component" value="Unassembled WGS sequence"/>
</dbReference>
<dbReference type="PANTHER" id="PTHR35630:SF1">
    <property type="entry name" value="LEGUMINOSIN GROUP486 SECRETED PEPTIDE"/>
    <property type="match status" value="1"/>
</dbReference>
<dbReference type="PANTHER" id="PTHR35630">
    <property type="entry name" value="LEGUMINOSIN GROUP486 SECRETED PEPTIDE"/>
    <property type="match status" value="1"/>
</dbReference>
<keyword evidence="3" id="KW-1185">Reference proteome</keyword>
<keyword evidence="1" id="KW-0732">Signal</keyword>
<comment type="caution">
    <text evidence="2">The sequence shown here is derived from an EMBL/GenBank/DDBJ whole genome shotgun (WGS) entry which is preliminary data.</text>
</comment>
<organism evidence="2 3">
    <name type="scientific">Lupinus luteus</name>
    <name type="common">European yellow lupine</name>
    <dbReference type="NCBI Taxonomy" id="3873"/>
    <lineage>
        <taxon>Eukaryota</taxon>
        <taxon>Viridiplantae</taxon>
        <taxon>Streptophyta</taxon>
        <taxon>Embryophyta</taxon>
        <taxon>Tracheophyta</taxon>
        <taxon>Spermatophyta</taxon>
        <taxon>Magnoliopsida</taxon>
        <taxon>eudicotyledons</taxon>
        <taxon>Gunneridae</taxon>
        <taxon>Pentapetalae</taxon>
        <taxon>rosids</taxon>
        <taxon>fabids</taxon>
        <taxon>Fabales</taxon>
        <taxon>Fabaceae</taxon>
        <taxon>Papilionoideae</taxon>
        <taxon>50 kb inversion clade</taxon>
        <taxon>genistoids sensu lato</taxon>
        <taxon>core genistoids</taxon>
        <taxon>Genisteae</taxon>
        <taxon>Lupinus</taxon>
    </lineage>
</organism>
<evidence type="ECO:0000313" key="3">
    <source>
        <dbReference type="Proteomes" id="UP001497480"/>
    </source>
</evidence>
<feature type="signal peptide" evidence="1">
    <location>
        <begin position="1"/>
        <end position="18"/>
    </location>
</feature>
<sequence>MSAIFYVTLFLALGLCNASIDSGYELNKGIDSMNEAESTNEINVQINLPFNIRRVHFKCATGGRFKLTTSGSHKWNAGVGEKCEVRFLKLRASIVARDSSDEGRISQWVVQSDGLFHSSDMHTWSKKAEWTRKN</sequence>
<evidence type="ECO:0000313" key="2">
    <source>
        <dbReference type="EMBL" id="CAL0313963.1"/>
    </source>
</evidence>
<dbReference type="EMBL" id="CAXHTB010000010">
    <property type="protein sequence ID" value="CAL0313963.1"/>
    <property type="molecule type" value="Genomic_DNA"/>
</dbReference>
<reference evidence="2 3" key="1">
    <citation type="submission" date="2024-03" db="EMBL/GenBank/DDBJ databases">
        <authorList>
            <person name="Martinez-Hernandez J."/>
        </authorList>
    </citation>
    <scope>NUCLEOTIDE SEQUENCE [LARGE SCALE GENOMIC DNA]</scope>
</reference>
<dbReference type="AlphaFoldDB" id="A0AAV1WX96"/>
<proteinExistence type="predicted"/>
<feature type="chain" id="PRO_5043370917" evidence="1">
    <location>
        <begin position="19"/>
        <end position="134"/>
    </location>
</feature>